<evidence type="ECO:0000256" key="13">
    <source>
        <dbReference type="ARBA" id="ARBA00047816"/>
    </source>
</evidence>
<keyword evidence="5 14" id="KW-0812">Transmembrane</keyword>
<dbReference type="RefSeq" id="WP_028796265.1">
    <property type="nucleotide sequence ID" value="NZ_FNBW01000006.1"/>
</dbReference>
<feature type="signal peptide" evidence="17">
    <location>
        <begin position="1"/>
        <end position="35"/>
    </location>
</feature>
<dbReference type="Gene3D" id="1.10.287.90">
    <property type="match status" value="1"/>
</dbReference>
<dbReference type="PANTHER" id="PTHR22888">
    <property type="entry name" value="CYTOCHROME C OXIDASE, SUBUNIT II"/>
    <property type="match status" value="1"/>
</dbReference>
<dbReference type="PROSITE" id="PS50857">
    <property type="entry name" value="COX2_CUA"/>
    <property type="match status" value="1"/>
</dbReference>
<comment type="cofactor">
    <cofactor evidence="15">
        <name>Cu cation</name>
        <dbReference type="ChEBI" id="CHEBI:23378"/>
    </cofactor>
    <text evidence="15">Binds a copper A center.</text>
</comment>
<feature type="chain" id="PRO_5034285590" description="Cytochrome c oxidase subunit 2" evidence="17">
    <location>
        <begin position="36"/>
        <end position="284"/>
    </location>
</feature>
<dbReference type="PROSITE" id="PS00078">
    <property type="entry name" value="COX2"/>
    <property type="match status" value="1"/>
</dbReference>
<evidence type="ECO:0000256" key="12">
    <source>
        <dbReference type="ARBA" id="ARBA00024688"/>
    </source>
</evidence>
<feature type="transmembrane region" description="Helical" evidence="16">
    <location>
        <begin position="59"/>
        <end position="83"/>
    </location>
</feature>
<evidence type="ECO:0000259" key="19">
    <source>
        <dbReference type="PROSITE" id="PS50999"/>
    </source>
</evidence>
<feature type="domain" description="Cytochrome oxidase subunit II copper A binding" evidence="18">
    <location>
        <begin position="133"/>
        <end position="265"/>
    </location>
</feature>
<dbReference type="NCBIfam" id="TIGR02866">
    <property type="entry name" value="CoxB"/>
    <property type="match status" value="1"/>
</dbReference>
<evidence type="ECO:0000256" key="6">
    <source>
        <dbReference type="ARBA" id="ARBA00022723"/>
    </source>
</evidence>
<keyword evidence="21" id="KW-1185">Reference proteome</keyword>
<evidence type="ECO:0000259" key="18">
    <source>
        <dbReference type="PROSITE" id="PS50857"/>
    </source>
</evidence>
<dbReference type="Pfam" id="PF02790">
    <property type="entry name" value="COX2_TM"/>
    <property type="match status" value="1"/>
</dbReference>
<feature type="domain" description="Cytochrome oxidase subunit II transmembrane region profile" evidence="19">
    <location>
        <begin position="37"/>
        <end position="132"/>
    </location>
</feature>
<comment type="similarity">
    <text evidence="2 14">Belongs to the cytochrome c oxidase subunit 2 family.</text>
</comment>
<keyword evidence="3 14" id="KW-0813">Transport</keyword>
<accession>A0A8G2BHU6</accession>
<keyword evidence="17" id="KW-0732">Signal</keyword>
<evidence type="ECO:0000256" key="11">
    <source>
        <dbReference type="ARBA" id="ARBA00023136"/>
    </source>
</evidence>
<evidence type="ECO:0000313" key="20">
    <source>
        <dbReference type="EMBL" id="SDF76821.1"/>
    </source>
</evidence>
<keyword evidence="9 16" id="KW-1133">Transmembrane helix</keyword>
<keyword evidence="8 14" id="KW-0249">Electron transport</keyword>
<comment type="function">
    <text evidence="12 15">Subunits I and II form the functional core of the enzyme complex. Electrons originating in cytochrome c are transferred via heme a and Cu(A) to the binuclear center formed by heme a3 and Cu(B).</text>
</comment>
<comment type="catalytic activity">
    <reaction evidence="13 15">
        <text>4 Fe(II)-[cytochrome c] + O2 + 8 H(+)(in) = 4 Fe(III)-[cytochrome c] + 2 H2O + 4 H(+)(out)</text>
        <dbReference type="Rhea" id="RHEA:11436"/>
        <dbReference type="Rhea" id="RHEA-COMP:10350"/>
        <dbReference type="Rhea" id="RHEA-COMP:14399"/>
        <dbReference type="ChEBI" id="CHEBI:15377"/>
        <dbReference type="ChEBI" id="CHEBI:15378"/>
        <dbReference type="ChEBI" id="CHEBI:15379"/>
        <dbReference type="ChEBI" id="CHEBI:29033"/>
        <dbReference type="ChEBI" id="CHEBI:29034"/>
        <dbReference type="EC" id="7.1.1.9"/>
    </reaction>
</comment>
<dbReference type="EMBL" id="FNBW01000006">
    <property type="protein sequence ID" value="SDF76821.1"/>
    <property type="molecule type" value="Genomic_DNA"/>
</dbReference>
<evidence type="ECO:0000256" key="3">
    <source>
        <dbReference type="ARBA" id="ARBA00022448"/>
    </source>
</evidence>
<dbReference type="Proteomes" id="UP000198615">
    <property type="component" value="Unassembled WGS sequence"/>
</dbReference>
<dbReference type="AlphaFoldDB" id="A0A8G2BHU6"/>
<keyword evidence="10 15" id="KW-0186">Copper</keyword>
<evidence type="ECO:0000256" key="8">
    <source>
        <dbReference type="ARBA" id="ARBA00022982"/>
    </source>
</evidence>
<dbReference type="GO" id="GO:0005886">
    <property type="term" value="C:plasma membrane"/>
    <property type="evidence" value="ECO:0007669"/>
    <property type="project" value="UniProtKB-SubCell"/>
</dbReference>
<evidence type="ECO:0000256" key="15">
    <source>
        <dbReference type="RuleBase" id="RU004024"/>
    </source>
</evidence>
<dbReference type="InterPro" id="IPR014222">
    <property type="entry name" value="Cyt_c_oxidase_su2"/>
</dbReference>
<dbReference type="GO" id="GO:0016491">
    <property type="term" value="F:oxidoreductase activity"/>
    <property type="evidence" value="ECO:0007669"/>
    <property type="project" value="InterPro"/>
</dbReference>
<sequence length="284" mass="31726">MERILKRVAGATMRGGAALLAAVAILAVAAFDASAAQPQPWQLGMQEQVTPVGYDIDELHNILLVIITVISLFVLALLAYVCVRFKRSNNPTPSRTTHNSMLEFAWTVIPALILVVIAFYSFPLLYKQDKAVDPDMTIKVQSHQWYWNYTYPDEELAFDSYLIPDADIQDGQTRLLDVDNRLVVPVGKKVQVLVSTFDVMHSFFVPALAVQVYGTPGRINETWFQVDKPGVYYGQCNQICGIDHSRMPIVVHAMEQGEYDAWLVKAKEQFAMNPTATKVASVAD</sequence>
<comment type="subcellular location">
    <subcellularLocation>
        <location evidence="14">Cell membrane</location>
        <topology evidence="14">Multi-pass membrane protein</topology>
    </subcellularLocation>
    <subcellularLocation>
        <location evidence="1">Membrane</location>
        <topology evidence="1">Multi-pass membrane protein</topology>
    </subcellularLocation>
</comment>
<evidence type="ECO:0000256" key="16">
    <source>
        <dbReference type="SAM" id="Phobius"/>
    </source>
</evidence>
<evidence type="ECO:0000256" key="5">
    <source>
        <dbReference type="ARBA" id="ARBA00022692"/>
    </source>
</evidence>
<evidence type="ECO:0000313" key="21">
    <source>
        <dbReference type="Proteomes" id="UP000198615"/>
    </source>
</evidence>
<dbReference type="GO" id="GO:0042773">
    <property type="term" value="P:ATP synthesis coupled electron transport"/>
    <property type="evidence" value="ECO:0007669"/>
    <property type="project" value="TreeGrafter"/>
</dbReference>
<dbReference type="Pfam" id="PF00116">
    <property type="entry name" value="COX2"/>
    <property type="match status" value="1"/>
</dbReference>
<dbReference type="InterPro" id="IPR008972">
    <property type="entry name" value="Cupredoxin"/>
</dbReference>
<keyword evidence="6 15" id="KW-0479">Metal-binding</keyword>
<dbReference type="InterPro" id="IPR001505">
    <property type="entry name" value="Copper_CuA"/>
</dbReference>
<dbReference type="InterPro" id="IPR045187">
    <property type="entry name" value="CcO_II"/>
</dbReference>
<dbReference type="SUPFAM" id="SSF49503">
    <property type="entry name" value="Cupredoxins"/>
    <property type="match status" value="1"/>
</dbReference>
<dbReference type="PRINTS" id="PR01166">
    <property type="entry name" value="CYCOXIDASEII"/>
</dbReference>
<evidence type="ECO:0000256" key="1">
    <source>
        <dbReference type="ARBA" id="ARBA00004141"/>
    </source>
</evidence>
<dbReference type="InterPro" id="IPR002429">
    <property type="entry name" value="CcO_II-like_C"/>
</dbReference>
<keyword evidence="4 14" id="KW-0679">Respiratory chain</keyword>
<protein>
    <recommendedName>
        <fullName evidence="15">Cytochrome c oxidase subunit 2</fullName>
        <ecNumber evidence="15">7.1.1.9</ecNumber>
    </recommendedName>
</protein>
<proteinExistence type="inferred from homology"/>
<dbReference type="GO" id="GO:0004129">
    <property type="term" value="F:cytochrome-c oxidase activity"/>
    <property type="evidence" value="ECO:0007669"/>
    <property type="project" value="UniProtKB-EC"/>
</dbReference>
<organism evidence="20 21">
    <name type="scientific">Thalassobaculum litoreum DSM 18839</name>
    <dbReference type="NCBI Taxonomy" id="1123362"/>
    <lineage>
        <taxon>Bacteria</taxon>
        <taxon>Pseudomonadati</taxon>
        <taxon>Pseudomonadota</taxon>
        <taxon>Alphaproteobacteria</taxon>
        <taxon>Rhodospirillales</taxon>
        <taxon>Thalassobaculaceae</taxon>
        <taxon>Thalassobaculum</taxon>
    </lineage>
</organism>
<evidence type="ECO:0000256" key="2">
    <source>
        <dbReference type="ARBA" id="ARBA00007866"/>
    </source>
</evidence>
<evidence type="ECO:0000256" key="7">
    <source>
        <dbReference type="ARBA" id="ARBA00022967"/>
    </source>
</evidence>
<dbReference type="GO" id="GO:0005507">
    <property type="term" value="F:copper ion binding"/>
    <property type="evidence" value="ECO:0007669"/>
    <property type="project" value="InterPro"/>
</dbReference>
<keyword evidence="7" id="KW-1278">Translocase</keyword>
<comment type="caution">
    <text evidence="20">The sequence shown here is derived from an EMBL/GenBank/DDBJ whole genome shotgun (WGS) entry which is preliminary data.</text>
</comment>
<evidence type="ECO:0000256" key="14">
    <source>
        <dbReference type="RuleBase" id="RU000456"/>
    </source>
</evidence>
<dbReference type="Gene3D" id="2.60.40.420">
    <property type="entry name" value="Cupredoxins - blue copper proteins"/>
    <property type="match status" value="1"/>
</dbReference>
<evidence type="ECO:0000256" key="10">
    <source>
        <dbReference type="ARBA" id="ARBA00023008"/>
    </source>
</evidence>
<evidence type="ECO:0000256" key="4">
    <source>
        <dbReference type="ARBA" id="ARBA00022660"/>
    </source>
</evidence>
<name>A0A8G2BHU6_9PROT</name>
<keyword evidence="11 16" id="KW-0472">Membrane</keyword>
<dbReference type="InterPro" id="IPR011759">
    <property type="entry name" value="Cyt_c_oxidase_su2_TM_dom"/>
</dbReference>
<gene>
    <name evidence="20" type="ORF">SAMN05660686_02277</name>
</gene>
<evidence type="ECO:0000256" key="17">
    <source>
        <dbReference type="SAM" id="SignalP"/>
    </source>
</evidence>
<dbReference type="PANTHER" id="PTHR22888:SF9">
    <property type="entry name" value="CYTOCHROME C OXIDASE SUBUNIT 2"/>
    <property type="match status" value="1"/>
</dbReference>
<evidence type="ECO:0000256" key="9">
    <source>
        <dbReference type="ARBA" id="ARBA00022989"/>
    </source>
</evidence>
<reference evidence="20 21" key="1">
    <citation type="submission" date="2016-10" db="EMBL/GenBank/DDBJ databases">
        <authorList>
            <person name="Varghese N."/>
            <person name="Submissions S."/>
        </authorList>
    </citation>
    <scope>NUCLEOTIDE SEQUENCE [LARGE SCALE GENOMIC DNA]</scope>
    <source>
        <strain evidence="20 21">DSM 18839</strain>
    </source>
</reference>
<dbReference type="InterPro" id="IPR036257">
    <property type="entry name" value="Cyt_c_oxidase_su2_TM_sf"/>
</dbReference>
<dbReference type="EC" id="7.1.1.9" evidence="15"/>
<feature type="transmembrane region" description="Helical" evidence="16">
    <location>
        <begin position="104"/>
        <end position="126"/>
    </location>
</feature>
<dbReference type="SUPFAM" id="SSF81464">
    <property type="entry name" value="Cytochrome c oxidase subunit II-like, transmembrane region"/>
    <property type="match status" value="1"/>
</dbReference>
<dbReference type="PROSITE" id="PS50999">
    <property type="entry name" value="COX2_TM"/>
    <property type="match status" value="1"/>
</dbReference>